<dbReference type="PANTHER" id="PTHR33336:SF3">
    <property type="entry name" value="ABM DOMAIN-CONTAINING PROTEIN"/>
    <property type="match status" value="1"/>
</dbReference>
<dbReference type="Proteomes" id="UP000037084">
    <property type="component" value="Unassembled WGS sequence"/>
</dbReference>
<dbReference type="EMBL" id="LGUV01000364">
    <property type="protein sequence ID" value="KOG45545.1"/>
    <property type="molecule type" value="Genomic_DNA"/>
</dbReference>
<dbReference type="PANTHER" id="PTHR33336">
    <property type="entry name" value="QUINOL MONOOXYGENASE YGIN-RELATED"/>
    <property type="match status" value="1"/>
</dbReference>
<accession>A0A0L8M594</accession>
<dbReference type="PROSITE" id="PS51725">
    <property type="entry name" value="ABM"/>
    <property type="match status" value="1"/>
</dbReference>
<dbReference type="InterPro" id="IPR011008">
    <property type="entry name" value="Dimeric_a/b-barrel"/>
</dbReference>
<evidence type="ECO:0000313" key="3">
    <source>
        <dbReference type="Proteomes" id="UP000037084"/>
    </source>
</evidence>
<dbReference type="GO" id="GO:0003824">
    <property type="term" value="F:catalytic activity"/>
    <property type="evidence" value="ECO:0007669"/>
    <property type="project" value="TreeGrafter"/>
</dbReference>
<dbReference type="InterPro" id="IPR007138">
    <property type="entry name" value="ABM_dom"/>
</dbReference>
<evidence type="ECO:0000259" key="1">
    <source>
        <dbReference type="PROSITE" id="PS51725"/>
    </source>
</evidence>
<gene>
    <name evidence="2" type="ORF">ADK75_31135</name>
</gene>
<sequence length="112" mass="12627">MSHHSHHSHPLVALARVRAQPARRRALQDALAALVEPSRAEEGCFDYTPFELLEEPGTFYVRETWADQEALDFHLATPHFQAFAARFADLLAEPIRLIPLREVPFTATAEPA</sequence>
<protein>
    <recommendedName>
        <fullName evidence="1">ABM domain-containing protein</fullName>
    </recommendedName>
</protein>
<organism evidence="2 3">
    <name type="scientific">Streptomyces virginiae</name>
    <name type="common">Streptomyces cinnamonensis</name>
    <dbReference type="NCBI Taxonomy" id="1961"/>
    <lineage>
        <taxon>Bacteria</taxon>
        <taxon>Bacillati</taxon>
        <taxon>Actinomycetota</taxon>
        <taxon>Actinomycetes</taxon>
        <taxon>Kitasatosporales</taxon>
        <taxon>Streptomycetaceae</taxon>
        <taxon>Streptomyces</taxon>
    </lineage>
</organism>
<dbReference type="PATRIC" id="fig|1961.12.peg.6905"/>
<dbReference type="Gene3D" id="3.30.70.100">
    <property type="match status" value="1"/>
</dbReference>
<dbReference type="SUPFAM" id="SSF54909">
    <property type="entry name" value="Dimeric alpha+beta barrel"/>
    <property type="match status" value="1"/>
</dbReference>
<evidence type="ECO:0000313" key="2">
    <source>
        <dbReference type="EMBL" id="KOG45545.1"/>
    </source>
</evidence>
<dbReference type="AlphaFoldDB" id="A0A0L8M594"/>
<proteinExistence type="predicted"/>
<dbReference type="Pfam" id="PF03992">
    <property type="entry name" value="ABM"/>
    <property type="match status" value="1"/>
</dbReference>
<dbReference type="OrthoDB" id="5080511at2"/>
<name>A0A0L8M594_STRVG</name>
<reference evidence="3" key="1">
    <citation type="submission" date="2015-07" db="EMBL/GenBank/DDBJ databases">
        <authorList>
            <consortium name="Consortium for Microbial Forensics and Genomics (microFORGE)"/>
            <person name="Knight B.M."/>
            <person name="Roberts D.P."/>
            <person name="Lin D."/>
            <person name="Hari K."/>
            <person name="Fletcher J."/>
            <person name="Melcher U."/>
            <person name="Blagden T."/>
            <person name="Winegar R.A."/>
        </authorList>
    </citation>
    <scope>NUCLEOTIDE SEQUENCE [LARGE SCALE GENOMIC DNA]</scope>
    <source>
        <strain evidence="3">NRRL B-1447</strain>
    </source>
</reference>
<feature type="domain" description="ABM" evidence="1">
    <location>
        <begin position="11"/>
        <end position="99"/>
    </location>
</feature>
<dbReference type="InterPro" id="IPR050744">
    <property type="entry name" value="AI-2_Isomerase_LsrG"/>
</dbReference>
<dbReference type="RefSeq" id="WP_030389903.1">
    <property type="nucleotide sequence ID" value="NZ_LGUV01000364.1"/>
</dbReference>
<comment type="caution">
    <text evidence="2">The sequence shown here is derived from an EMBL/GenBank/DDBJ whole genome shotgun (WGS) entry which is preliminary data.</text>
</comment>